<organism evidence="5 6">
    <name type="scientific">Blastococcus brunescens</name>
    <dbReference type="NCBI Taxonomy" id="1564165"/>
    <lineage>
        <taxon>Bacteria</taxon>
        <taxon>Bacillati</taxon>
        <taxon>Actinomycetota</taxon>
        <taxon>Actinomycetes</taxon>
        <taxon>Geodermatophilales</taxon>
        <taxon>Geodermatophilaceae</taxon>
        <taxon>Blastococcus</taxon>
    </lineage>
</organism>
<dbReference type="InterPro" id="IPR012347">
    <property type="entry name" value="Ferritin-like"/>
</dbReference>
<feature type="transmembrane region" description="Helical" evidence="2">
    <location>
        <begin position="73"/>
        <end position="94"/>
    </location>
</feature>
<feature type="chain" id="PRO_5046842269" evidence="3">
    <location>
        <begin position="23"/>
        <end position="363"/>
    </location>
</feature>
<keyword evidence="2" id="KW-0472">Membrane</keyword>
<proteinExistence type="predicted"/>
<evidence type="ECO:0000256" key="1">
    <source>
        <dbReference type="SAM" id="MobiDB-lite"/>
    </source>
</evidence>
<evidence type="ECO:0000256" key="2">
    <source>
        <dbReference type="SAM" id="Phobius"/>
    </source>
</evidence>
<dbReference type="EMBL" id="CP141261">
    <property type="protein sequence ID" value="WRL65679.1"/>
    <property type="molecule type" value="Genomic_DNA"/>
</dbReference>
<dbReference type="Pfam" id="PF03713">
    <property type="entry name" value="DUF305"/>
    <property type="match status" value="1"/>
</dbReference>
<keyword evidence="3" id="KW-0732">Signal</keyword>
<accession>A0ABZ1B4F7</accession>
<dbReference type="InterPro" id="IPR005183">
    <property type="entry name" value="DUF305_CopM-like"/>
</dbReference>
<dbReference type="PANTHER" id="PTHR36933">
    <property type="entry name" value="SLL0788 PROTEIN"/>
    <property type="match status" value="1"/>
</dbReference>
<dbReference type="Proteomes" id="UP001324287">
    <property type="component" value="Chromosome"/>
</dbReference>
<feature type="region of interest" description="Disordered" evidence="1">
    <location>
        <begin position="115"/>
        <end position="140"/>
    </location>
</feature>
<keyword evidence="6" id="KW-1185">Reference proteome</keyword>
<protein>
    <submittedName>
        <fullName evidence="5">DUF305 domain-containing protein</fullName>
    </submittedName>
</protein>
<keyword evidence="2" id="KW-0812">Transmembrane</keyword>
<keyword evidence="2" id="KW-1133">Transmembrane helix</keyword>
<evidence type="ECO:0000313" key="6">
    <source>
        <dbReference type="Proteomes" id="UP001324287"/>
    </source>
</evidence>
<feature type="transmembrane region" description="Helical" evidence="2">
    <location>
        <begin position="167"/>
        <end position="188"/>
    </location>
</feature>
<dbReference type="RefSeq" id="WP_324276997.1">
    <property type="nucleotide sequence ID" value="NZ_CP141261.1"/>
</dbReference>
<gene>
    <name evidence="5" type="ORF">U6N30_08910</name>
</gene>
<reference evidence="5 6" key="1">
    <citation type="submission" date="2023-12" db="EMBL/GenBank/DDBJ databases">
        <title>Blastococcus brunescens sp. nov., an actonobacterium isolated from sandstone collected in sahara desert.</title>
        <authorList>
            <person name="Gtari M."/>
            <person name="Ghodhbane F."/>
        </authorList>
    </citation>
    <scope>NUCLEOTIDE SEQUENCE [LARGE SCALE GENOMIC DNA]</scope>
    <source>
        <strain evidence="5 6">BMG 8361</strain>
    </source>
</reference>
<evidence type="ECO:0000256" key="3">
    <source>
        <dbReference type="SAM" id="SignalP"/>
    </source>
</evidence>
<feature type="signal peptide" evidence="3">
    <location>
        <begin position="1"/>
        <end position="22"/>
    </location>
</feature>
<evidence type="ECO:0000259" key="4">
    <source>
        <dbReference type="Pfam" id="PF03713"/>
    </source>
</evidence>
<sequence>MAAVLAMHGVQCMSGSFGSAHATVAAPAVPLTVLGDGSTAFPDGSHHVVAIGADTTTPLHPVPDGVPTHGPELWTICLAVVFAALALVSVALLFRGEPPLSYEARLPRCVGAGSATGRPCAGSLRSLPPADLGRTPRPRQHLLDGVDQARPDPMDRRYAMTRTTARLVRIAGGLLAGIVVLGGCSGAADGTAADSTTSADSAATVSEEFNDADVAFAQGMIPHHEGALVMAEMALERASDPRVLDLAERIQAGQDPEIDLMTGWLEEWGEPVESGAMGGMDHGSGGGMDHGSEGMGDMPAAGPDFDVMWLQSMIEHHDGAVIMAQIEIDDGANEEAIDLARVIVETQNDEINEMQQLLNELGG</sequence>
<evidence type="ECO:0000313" key="5">
    <source>
        <dbReference type="EMBL" id="WRL65679.1"/>
    </source>
</evidence>
<dbReference type="PANTHER" id="PTHR36933:SF1">
    <property type="entry name" value="SLL0788 PROTEIN"/>
    <property type="match status" value="1"/>
</dbReference>
<name>A0ABZ1B4F7_9ACTN</name>
<feature type="domain" description="DUF305" evidence="4">
    <location>
        <begin position="213"/>
        <end position="358"/>
    </location>
</feature>
<dbReference type="Gene3D" id="1.20.1260.10">
    <property type="match status" value="1"/>
</dbReference>